<sequence>MNRGHECESSCFVPVRARCASTGAAAGSAIGDALVWAYPIACRRDTLVILFNAFGVRTARQVIHLVEHRSGCAIVEATVCRRTSSSTAGSGAHGARRSGSNPWIARAFPRETTLTSSQKAPLVIVGASYAGTHLAAAARELGFDGPIVLIGDEPHAPYQRPPLSKGLLTGKTGMGQLALRSPDFYTEQCIDLRVGQRATALDLAARRVRLADGEHLEYGWLALATGARCRPLPVPGAELQGVHQLRTLDDALAVQRRLGRCSSACIVGGGFIGLEVAAALISAGTRVTVVESQTRLLARAFPAFMSDYVAHAHRRRGVSLELGRSVRALLGRQGSVEAVQFDDGRTLDCDLVVTGIGVLPNTELADAAGIACDDGILVDALGRTSVRNVLAVGDVANMTQPPFPGSPARMRFESIQAASDGARAAASVLVGRPQPLSAVPWFWSEQHDLRFQMAGLPSSGDQVVLRGAPASDRFTVFYLHDGAMAAAHSVNRPSDHVLARKLIAQRSHIPAATLADPTADLRSMIDAGQVN</sequence>
<evidence type="ECO:0000256" key="1">
    <source>
        <dbReference type="ARBA" id="ARBA00001974"/>
    </source>
</evidence>
<dbReference type="InterPro" id="IPR050446">
    <property type="entry name" value="FAD-oxidoreductase/Apoptosis"/>
</dbReference>
<feature type="domain" description="Reductase C-terminal" evidence="6">
    <location>
        <begin position="441"/>
        <end position="524"/>
    </location>
</feature>
<gene>
    <name evidence="7" type="ORF">DPR02_20200</name>
</gene>
<keyword evidence="4" id="KW-0560">Oxidoreductase</keyword>
<dbReference type="Gene3D" id="3.50.50.60">
    <property type="entry name" value="FAD/NAD(P)-binding domain"/>
    <property type="match status" value="2"/>
</dbReference>
<dbReference type="Pfam" id="PF14759">
    <property type="entry name" value="Reductase_C"/>
    <property type="match status" value="1"/>
</dbReference>
<dbReference type="EMBL" id="QLUZ01000011">
    <property type="protein sequence ID" value="RAQ07538.1"/>
    <property type="molecule type" value="Genomic_DNA"/>
</dbReference>
<dbReference type="GO" id="GO:0016651">
    <property type="term" value="F:oxidoreductase activity, acting on NAD(P)H"/>
    <property type="evidence" value="ECO:0007669"/>
    <property type="project" value="TreeGrafter"/>
</dbReference>
<dbReference type="PRINTS" id="PR00411">
    <property type="entry name" value="PNDRDTASEI"/>
</dbReference>
<dbReference type="SUPFAM" id="SSF55424">
    <property type="entry name" value="FAD/NAD-linked reductases, dimerisation (C-terminal) domain"/>
    <property type="match status" value="1"/>
</dbReference>
<organism evidence="7 8">
    <name type="scientific">Burkholderia cepacia</name>
    <name type="common">Pseudomonas cepacia</name>
    <dbReference type="NCBI Taxonomy" id="292"/>
    <lineage>
        <taxon>Bacteria</taxon>
        <taxon>Pseudomonadati</taxon>
        <taxon>Pseudomonadota</taxon>
        <taxon>Betaproteobacteria</taxon>
        <taxon>Burkholderiales</taxon>
        <taxon>Burkholderiaceae</taxon>
        <taxon>Burkholderia</taxon>
        <taxon>Burkholderia cepacia complex</taxon>
    </lineage>
</organism>
<dbReference type="PRINTS" id="PR00368">
    <property type="entry name" value="FADPNR"/>
</dbReference>
<evidence type="ECO:0000256" key="3">
    <source>
        <dbReference type="ARBA" id="ARBA00022827"/>
    </source>
</evidence>
<dbReference type="AlphaFoldDB" id="A0AAQ0JJ12"/>
<name>A0AAQ0JJ12_BURCE</name>
<comment type="cofactor">
    <cofactor evidence="1">
        <name>FAD</name>
        <dbReference type="ChEBI" id="CHEBI:57692"/>
    </cofactor>
</comment>
<dbReference type="InterPro" id="IPR023753">
    <property type="entry name" value="FAD/NAD-binding_dom"/>
</dbReference>
<feature type="domain" description="FAD/NAD(P)-binding" evidence="5">
    <location>
        <begin position="122"/>
        <end position="420"/>
    </location>
</feature>
<reference evidence="7 8" key="1">
    <citation type="submission" date="2018-06" db="EMBL/GenBank/DDBJ databases">
        <title>Towards the identification of Burkholderia cepacia strain which caused fatal septicemia.</title>
        <authorList>
            <person name="Bui L.A.T."/>
            <person name="Zakharova I.B."/>
            <person name="Shpak I.M."/>
            <person name="Teteryatnikova N."/>
            <person name="Ustinov D.V."/>
            <person name="Kuzyutina Y.A."/>
            <person name="Nguyen H.N."/>
            <person name="Antonov A.S."/>
            <person name="Avdyusheva E.F."/>
            <person name="Victorov D.V."/>
        </authorList>
    </citation>
    <scope>NUCLEOTIDE SEQUENCE [LARGE SCALE GENOMIC DNA]</scope>
    <source>
        <strain evidence="7 8">PT02</strain>
    </source>
</reference>
<dbReference type="Gene3D" id="3.30.390.30">
    <property type="match status" value="1"/>
</dbReference>
<evidence type="ECO:0000259" key="6">
    <source>
        <dbReference type="Pfam" id="PF14759"/>
    </source>
</evidence>
<evidence type="ECO:0000259" key="5">
    <source>
        <dbReference type="Pfam" id="PF07992"/>
    </source>
</evidence>
<keyword evidence="3" id="KW-0274">FAD</keyword>
<evidence type="ECO:0000256" key="2">
    <source>
        <dbReference type="ARBA" id="ARBA00022630"/>
    </source>
</evidence>
<dbReference type="GO" id="GO:0005737">
    <property type="term" value="C:cytoplasm"/>
    <property type="evidence" value="ECO:0007669"/>
    <property type="project" value="TreeGrafter"/>
</dbReference>
<accession>A0AAQ0JJ12</accession>
<proteinExistence type="predicted"/>
<dbReference type="Proteomes" id="UP000248899">
    <property type="component" value="Unassembled WGS sequence"/>
</dbReference>
<evidence type="ECO:0000313" key="8">
    <source>
        <dbReference type="Proteomes" id="UP000248899"/>
    </source>
</evidence>
<evidence type="ECO:0000313" key="7">
    <source>
        <dbReference type="EMBL" id="RAQ07538.1"/>
    </source>
</evidence>
<keyword evidence="2" id="KW-0285">Flavoprotein</keyword>
<dbReference type="InterPro" id="IPR016156">
    <property type="entry name" value="FAD/NAD-linked_Rdtase_dimer_sf"/>
</dbReference>
<evidence type="ECO:0000256" key="4">
    <source>
        <dbReference type="ARBA" id="ARBA00023002"/>
    </source>
</evidence>
<comment type="caution">
    <text evidence="7">The sequence shown here is derived from an EMBL/GenBank/DDBJ whole genome shotgun (WGS) entry which is preliminary data.</text>
</comment>
<dbReference type="InterPro" id="IPR028202">
    <property type="entry name" value="Reductase_C"/>
</dbReference>
<dbReference type="PANTHER" id="PTHR43557:SF2">
    <property type="entry name" value="RIESKE DOMAIN-CONTAINING PROTEIN-RELATED"/>
    <property type="match status" value="1"/>
</dbReference>
<dbReference type="SUPFAM" id="SSF51905">
    <property type="entry name" value="FAD/NAD(P)-binding domain"/>
    <property type="match status" value="2"/>
</dbReference>
<dbReference type="PANTHER" id="PTHR43557">
    <property type="entry name" value="APOPTOSIS-INDUCING FACTOR 1"/>
    <property type="match status" value="1"/>
</dbReference>
<dbReference type="Pfam" id="PF07992">
    <property type="entry name" value="Pyr_redox_2"/>
    <property type="match status" value="1"/>
</dbReference>
<protein>
    <submittedName>
        <fullName evidence="7">Pyridine nucleotide-disulfide oxidoreductase</fullName>
    </submittedName>
</protein>
<dbReference type="InterPro" id="IPR036188">
    <property type="entry name" value="FAD/NAD-bd_sf"/>
</dbReference>